<dbReference type="AlphaFoldDB" id="A0A061DBV9"/>
<dbReference type="Proteomes" id="UP000033188">
    <property type="component" value="Chromosome 3"/>
</dbReference>
<dbReference type="RefSeq" id="XP_012768555.1">
    <property type="nucleotide sequence ID" value="XM_012913101.1"/>
</dbReference>
<evidence type="ECO:0000313" key="2">
    <source>
        <dbReference type="Proteomes" id="UP000033188"/>
    </source>
</evidence>
<sequence>MQAPTSGARAYSQEALEKRIQHLAEAAAQLASTLPSVSHGLMRQALRHLKDANGFRRAHAKQKKDKGRLMQQTHVISHKTVMSYECQLCKARTTFPGALRTIPINKKAANKAKSEA</sequence>
<protein>
    <submittedName>
        <fullName evidence="1">Uncharacterized protein</fullName>
    </submittedName>
</protein>
<dbReference type="GeneID" id="24564910"/>
<organism evidence="1 2">
    <name type="scientific">Babesia bigemina</name>
    <dbReference type="NCBI Taxonomy" id="5866"/>
    <lineage>
        <taxon>Eukaryota</taxon>
        <taxon>Sar</taxon>
        <taxon>Alveolata</taxon>
        <taxon>Apicomplexa</taxon>
        <taxon>Aconoidasida</taxon>
        <taxon>Piroplasmida</taxon>
        <taxon>Babesiidae</taxon>
        <taxon>Babesia</taxon>
    </lineage>
</organism>
<dbReference type="KEGG" id="bbig:BBBOND_0302730"/>
<accession>A0A061DBV9</accession>
<reference evidence="2" key="1">
    <citation type="journal article" date="2014" name="Nucleic Acids Res.">
        <title>The evolutionary dynamics of variant antigen genes in Babesia reveal a history of genomic innovation underlying host-parasite interaction.</title>
        <authorList>
            <person name="Jackson A.P."/>
            <person name="Otto T.D."/>
            <person name="Darby A."/>
            <person name="Ramaprasad A."/>
            <person name="Xia D."/>
            <person name="Echaide I.E."/>
            <person name="Farber M."/>
            <person name="Gahlot S."/>
            <person name="Gamble J."/>
            <person name="Gupta D."/>
            <person name="Gupta Y."/>
            <person name="Jackson L."/>
            <person name="Malandrin L."/>
            <person name="Malas T.B."/>
            <person name="Moussa E."/>
            <person name="Nair M."/>
            <person name="Reid A.J."/>
            <person name="Sanders M."/>
            <person name="Sharma J."/>
            <person name="Tracey A."/>
            <person name="Quail M.A."/>
            <person name="Weir W."/>
            <person name="Wastling J.M."/>
            <person name="Hall N."/>
            <person name="Willadsen P."/>
            <person name="Lingelbach K."/>
            <person name="Shiels B."/>
            <person name="Tait A."/>
            <person name="Berriman M."/>
            <person name="Allred D.R."/>
            <person name="Pain A."/>
        </authorList>
    </citation>
    <scope>NUCLEOTIDE SEQUENCE [LARGE SCALE GENOMIC DNA]</scope>
    <source>
        <strain evidence="2">Bond</strain>
    </source>
</reference>
<keyword evidence="2" id="KW-1185">Reference proteome</keyword>
<proteinExistence type="predicted"/>
<evidence type="ECO:0000313" key="1">
    <source>
        <dbReference type="EMBL" id="CDR96369.1"/>
    </source>
</evidence>
<dbReference type="VEuPathDB" id="PiroplasmaDB:BBBOND_0302730"/>
<gene>
    <name evidence="1" type="ORF">BBBOND_0302730</name>
</gene>
<dbReference type="EMBL" id="LK391709">
    <property type="protein sequence ID" value="CDR96369.1"/>
    <property type="molecule type" value="Genomic_DNA"/>
</dbReference>
<name>A0A061DBV9_BABBI</name>
<dbReference type="OrthoDB" id="10605452at2759"/>